<evidence type="ECO:0000313" key="2">
    <source>
        <dbReference type="Proteomes" id="UP000887043"/>
    </source>
</evidence>
<proteinExistence type="predicted"/>
<name>A0AA37MJS8_SEGBR</name>
<reference evidence="1" key="1">
    <citation type="submission" date="2021-08" db="EMBL/GenBank/DDBJ databases">
        <title>Prevotella lacticifex sp. nov., isolated from rumen of cow.</title>
        <authorList>
            <person name="Shinkai T."/>
            <person name="Ikeyama N."/>
            <person name="Kumagai M."/>
            <person name="Ohmori H."/>
            <person name="Sakamoto M."/>
            <person name="Ohkuma M."/>
            <person name="Mitsumori M."/>
        </authorList>
    </citation>
    <scope>NUCLEOTIDE SEQUENCE</scope>
    <source>
        <strain evidence="1">DSM 11371</strain>
    </source>
</reference>
<evidence type="ECO:0000313" key="1">
    <source>
        <dbReference type="EMBL" id="GJG29081.1"/>
    </source>
</evidence>
<comment type="caution">
    <text evidence="1">The sequence shown here is derived from an EMBL/GenBank/DDBJ whole genome shotgun (WGS) entry which is preliminary data.</text>
</comment>
<organism evidence="1 2">
    <name type="scientific">Segatella bryantii</name>
    <name type="common">Prevotella bryantii</name>
    <dbReference type="NCBI Taxonomy" id="77095"/>
    <lineage>
        <taxon>Bacteria</taxon>
        <taxon>Pseudomonadati</taxon>
        <taxon>Bacteroidota</taxon>
        <taxon>Bacteroidia</taxon>
        <taxon>Bacteroidales</taxon>
        <taxon>Prevotellaceae</taxon>
        <taxon>Segatella</taxon>
    </lineage>
</organism>
<protein>
    <submittedName>
        <fullName evidence="1">Uncharacterized protein</fullName>
    </submittedName>
</protein>
<dbReference type="Proteomes" id="UP000887043">
    <property type="component" value="Unassembled WGS sequence"/>
</dbReference>
<accession>A0AA37MJS8</accession>
<gene>
    <name evidence="1" type="ORF">PRRU23_27810</name>
</gene>
<dbReference type="AlphaFoldDB" id="A0AA37MJS8"/>
<dbReference type="EMBL" id="BPTR01000002">
    <property type="protein sequence ID" value="GJG29081.1"/>
    <property type="molecule type" value="Genomic_DNA"/>
</dbReference>
<sequence length="517" mass="58515">MQGHIIREGDVWKLAVQGHDSPLITYNITPQQMKALCNWGSNYANKTAYNTFAELVEKDFYIPKNFVHARNANGRVAMGLHGYRIGVGEYGRMPMERAMMWGVPHRAFLGWTPRQQAGWHMRRVGGALFMQGAPMVPERPDYRMKPGELQSGGYGFYYKGNTQDVPAPRRDVLDDLKTVITPVQIPPRPREDAKPYKELVTSEVYFSDEKWRECLQSHGLVVDPEKKTLTVQSAATRQDFVYDITDEELKAFTSNSLKEIPLRSRIDTLNVIIRNDFEDKITMDMLNSKQQISIKLRPEVEAELNHPLSMQDDTIVAMDGQQLPLQAEKEDKSIAHVDGNSLYELNESKGWYREGVHGREVNVDDIKVEPVRNEQGELEKDKKSEVKYRMTAIINGDSISHDITQKQYDKFMAIDDYHRMKLFSHIFNEVDMKTVPGMEANVGAKIGGALLAGLAVMGELTHGHHHCGPVIFEEQFEGRPHTVYMKPGVDSPHDIAARAFEAGLNAGEHGVGLGHSR</sequence>